<evidence type="ECO:0000313" key="2">
    <source>
        <dbReference type="Proteomes" id="UP000232722"/>
    </source>
</evidence>
<name>A0A2N0NCI4_9GLOM</name>
<comment type="caution">
    <text evidence="1">The sequence shown here is derived from an EMBL/GenBank/DDBJ whole genome shotgun (WGS) entry which is preliminary data.</text>
</comment>
<evidence type="ECO:0000313" key="1">
    <source>
        <dbReference type="EMBL" id="PKB92290.1"/>
    </source>
</evidence>
<proteinExistence type="predicted"/>
<protein>
    <submittedName>
        <fullName evidence="1">Uncharacterized protein</fullName>
    </submittedName>
</protein>
<dbReference type="Proteomes" id="UP000232722">
    <property type="component" value="Unassembled WGS sequence"/>
</dbReference>
<dbReference type="EMBL" id="LLXJ01011587">
    <property type="protein sequence ID" value="PKB92290.1"/>
    <property type="molecule type" value="Genomic_DNA"/>
</dbReference>
<accession>A0A2N0NCI4</accession>
<gene>
    <name evidence="1" type="ORF">RhiirA5_445240</name>
</gene>
<sequence length="95" mass="10926">MIIDESDSIVNLLTYQLRNLNPVIIFGSQFPDDHSDYSYSVMRKIMMYVEAGRLLILTDLEVIYGNLYNLWDQNYNATGSYVTKVTLGAYTTPML</sequence>
<reference evidence="1 2" key="2">
    <citation type="submission" date="2017-09" db="EMBL/GenBank/DDBJ databases">
        <title>Extensive intraspecific genome diversity in a model arbuscular mycorrhizal fungus.</title>
        <authorList>
            <person name="Chen E.C."/>
            <person name="Morin E."/>
            <person name="Beaudet D."/>
            <person name="Noel J."/>
            <person name="Ndikumana S."/>
            <person name="Charron P."/>
            <person name="St-Onge C."/>
            <person name="Giorgi J."/>
            <person name="Grigoriev I.V."/>
            <person name="Roux C."/>
            <person name="Martin F.M."/>
            <person name="Corradi N."/>
        </authorList>
    </citation>
    <scope>NUCLEOTIDE SEQUENCE [LARGE SCALE GENOMIC DNA]</scope>
    <source>
        <strain evidence="1 2">A5</strain>
    </source>
</reference>
<dbReference type="AlphaFoldDB" id="A0A2N0NCI4"/>
<organism evidence="1 2">
    <name type="scientific">Rhizophagus irregularis</name>
    <dbReference type="NCBI Taxonomy" id="588596"/>
    <lineage>
        <taxon>Eukaryota</taxon>
        <taxon>Fungi</taxon>
        <taxon>Fungi incertae sedis</taxon>
        <taxon>Mucoromycota</taxon>
        <taxon>Glomeromycotina</taxon>
        <taxon>Glomeromycetes</taxon>
        <taxon>Glomerales</taxon>
        <taxon>Glomeraceae</taxon>
        <taxon>Rhizophagus</taxon>
    </lineage>
</organism>
<reference evidence="1 2" key="1">
    <citation type="submission" date="2016-04" db="EMBL/GenBank/DDBJ databases">
        <title>Genome analyses suggest a sexual origin of heterokaryosis in a supposedly ancient asexual fungus.</title>
        <authorList>
            <person name="Ropars J."/>
            <person name="Sedzielewska K."/>
            <person name="Noel J."/>
            <person name="Charron P."/>
            <person name="Farinelli L."/>
            <person name="Marton T."/>
            <person name="Kruger M."/>
            <person name="Pelin A."/>
            <person name="Brachmann A."/>
            <person name="Corradi N."/>
        </authorList>
    </citation>
    <scope>NUCLEOTIDE SEQUENCE [LARGE SCALE GENOMIC DNA]</scope>
    <source>
        <strain evidence="1 2">A5</strain>
    </source>
</reference>